<dbReference type="Pfam" id="PF02452">
    <property type="entry name" value="PemK_toxin"/>
    <property type="match status" value="1"/>
</dbReference>
<dbReference type="SUPFAM" id="SSF50118">
    <property type="entry name" value="Cell growth inhibitor/plasmid maintenance toxic component"/>
    <property type="match status" value="1"/>
</dbReference>
<reference evidence="1" key="1">
    <citation type="submission" date="2023-10" db="EMBL/GenBank/DDBJ databases">
        <title>The first scallop-associated chemosynthetic bacterial symbiont.</title>
        <authorList>
            <person name="Lin Y.-T."/>
            <person name="Sun J."/>
            <person name="Ip J.C.-H."/>
            <person name="He X."/>
            <person name="Gao Z.-M."/>
            <person name="Perez M."/>
            <person name="Xu T."/>
            <person name="Qian P.-Y."/>
            <person name="Qiu J.-W."/>
        </authorList>
    </citation>
    <scope>NUCLEOTIDE SEQUENCE</scope>
    <source>
        <strain evidence="1">Gill1</strain>
    </source>
</reference>
<dbReference type="AlphaFoldDB" id="A0AAU6PIE4"/>
<dbReference type="InterPro" id="IPR003477">
    <property type="entry name" value="PemK-like"/>
</dbReference>
<dbReference type="Gene3D" id="2.30.30.110">
    <property type="match status" value="1"/>
</dbReference>
<proteinExistence type="predicted"/>
<dbReference type="GO" id="GO:0003677">
    <property type="term" value="F:DNA binding"/>
    <property type="evidence" value="ECO:0007669"/>
    <property type="project" value="InterPro"/>
</dbReference>
<organism evidence="1">
    <name type="scientific">Catillopecten margaritatus gill symbiont</name>
    <dbReference type="NCBI Taxonomy" id="3083288"/>
    <lineage>
        <taxon>Bacteria</taxon>
        <taxon>Pseudomonadati</taxon>
        <taxon>Pseudomonadota</taxon>
        <taxon>Gammaproteobacteria</taxon>
        <taxon>sulfur-oxidizing symbionts</taxon>
    </lineage>
</organism>
<dbReference type="InterPro" id="IPR011067">
    <property type="entry name" value="Plasmid_toxin/cell-grow_inhib"/>
</dbReference>
<gene>
    <name evidence="1" type="ORF">Ctma_1522</name>
</gene>
<protein>
    <recommendedName>
        <fullName evidence="2">Type II toxin-antitoxin system PemK/MazF family toxin</fullName>
    </recommendedName>
</protein>
<dbReference type="EMBL" id="CP138327">
    <property type="protein sequence ID" value="WXU00790.1"/>
    <property type="molecule type" value="Genomic_DNA"/>
</dbReference>
<evidence type="ECO:0008006" key="2">
    <source>
        <dbReference type="Google" id="ProtNLM"/>
    </source>
</evidence>
<sequence>MGLNIEKFDIVLCKFYFTDLKSYKNRPVLILKDNLPFDDFLVIAISSKVNKLFDDEILIDNHAFKNGEIPKTSKVMLRKTFVIEKSMIVKKYGKLTDTAMDEIHESLCNFYQC</sequence>
<evidence type="ECO:0000313" key="1">
    <source>
        <dbReference type="EMBL" id="WXU00790.1"/>
    </source>
</evidence>
<accession>A0AAU6PIE4</accession>
<name>A0AAU6PIE4_9GAMM</name>